<feature type="compositionally biased region" description="Low complexity" evidence="1">
    <location>
        <begin position="53"/>
        <end position="75"/>
    </location>
</feature>
<dbReference type="AlphaFoldDB" id="A0A9D4QFG4"/>
<reference evidence="3" key="1">
    <citation type="journal article" date="2020" name="Cell">
        <title>Large-Scale Comparative Analyses of Tick Genomes Elucidate Their Genetic Diversity and Vector Capacities.</title>
        <authorList>
            <consortium name="Tick Genome and Microbiome Consortium (TIGMIC)"/>
            <person name="Jia N."/>
            <person name="Wang J."/>
            <person name="Shi W."/>
            <person name="Du L."/>
            <person name="Sun Y."/>
            <person name="Zhan W."/>
            <person name="Jiang J.F."/>
            <person name="Wang Q."/>
            <person name="Zhang B."/>
            <person name="Ji P."/>
            <person name="Bell-Sakyi L."/>
            <person name="Cui X.M."/>
            <person name="Yuan T.T."/>
            <person name="Jiang B.G."/>
            <person name="Yang W.F."/>
            <person name="Lam T.T."/>
            <person name="Chang Q.C."/>
            <person name="Ding S.J."/>
            <person name="Wang X.J."/>
            <person name="Zhu J.G."/>
            <person name="Ruan X.D."/>
            <person name="Zhao L."/>
            <person name="Wei J.T."/>
            <person name="Ye R.Z."/>
            <person name="Que T.C."/>
            <person name="Du C.H."/>
            <person name="Zhou Y.H."/>
            <person name="Cheng J.X."/>
            <person name="Dai P.F."/>
            <person name="Guo W.B."/>
            <person name="Han X.H."/>
            <person name="Huang E.J."/>
            <person name="Li L.F."/>
            <person name="Wei W."/>
            <person name="Gao Y.C."/>
            <person name="Liu J.Z."/>
            <person name="Shao H.Z."/>
            <person name="Wang X."/>
            <person name="Wang C.C."/>
            <person name="Yang T.C."/>
            <person name="Huo Q.B."/>
            <person name="Li W."/>
            <person name="Chen H.Y."/>
            <person name="Chen S.E."/>
            <person name="Zhou L.G."/>
            <person name="Ni X.B."/>
            <person name="Tian J.H."/>
            <person name="Sheng Y."/>
            <person name="Liu T."/>
            <person name="Pan Y.S."/>
            <person name="Xia L.Y."/>
            <person name="Li J."/>
            <person name="Zhao F."/>
            <person name="Cao W.C."/>
        </authorList>
    </citation>
    <scope>NUCLEOTIDE SEQUENCE</scope>
    <source>
        <strain evidence="3">Rsan-2018</strain>
    </source>
</reference>
<keyword evidence="2" id="KW-0812">Transmembrane</keyword>
<dbReference type="EMBL" id="JABSTV010001246">
    <property type="protein sequence ID" value="KAH7975788.1"/>
    <property type="molecule type" value="Genomic_DNA"/>
</dbReference>
<accession>A0A9D4QFG4</accession>
<evidence type="ECO:0000256" key="1">
    <source>
        <dbReference type="SAM" id="MobiDB-lite"/>
    </source>
</evidence>
<name>A0A9D4QFG4_RHISA</name>
<feature type="transmembrane region" description="Helical" evidence="2">
    <location>
        <begin position="129"/>
        <end position="153"/>
    </location>
</feature>
<feature type="compositionally biased region" description="Polar residues" evidence="1">
    <location>
        <begin position="240"/>
        <end position="264"/>
    </location>
</feature>
<keyword evidence="4" id="KW-1185">Reference proteome</keyword>
<dbReference type="VEuPathDB" id="VectorBase:RSAN_052316"/>
<dbReference type="Proteomes" id="UP000821837">
    <property type="component" value="Chromosome 10"/>
</dbReference>
<reference evidence="3" key="2">
    <citation type="submission" date="2021-09" db="EMBL/GenBank/DDBJ databases">
        <authorList>
            <person name="Jia N."/>
            <person name="Wang J."/>
            <person name="Shi W."/>
            <person name="Du L."/>
            <person name="Sun Y."/>
            <person name="Zhan W."/>
            <person name="Jiang J."/>
            <person name="Wang Q."/>
            <person name="Zhang B."/>
            <person name="Ji P."/>
            <person name="Sakyi L.B."/>
            <person name="Cui X."/>
            <person name="Yuan T."/>
            <person name="Jiang B."/>
            <person name="Yang W."/>
            <person name="Lam T.T.-Y."/>
            <person name="Chang Q."/>
            <person name="Ding S."/>
            <person name="Wang X."/>
            <person name="Zhu J."/>
            <person name="Ruan X."/>
            <person name="Zhao L."/>
            <person name="Wei J."/>
            <person name="Que T."/>
            <person name="Du C."/>
            <person name="Cheng J."/>
            <person name="Dai P."/>
            <person name="Han X."/>
            <person name="Huang E."/>
            <person name="Gao Y."/>
            <person name="Liu J."/>
            <person name="Shao H."/>
            <person name="Ye R."/>
            <person name="Li L."/>
            <person name="Wei W."/>
            <person name="Wang X."/>
            <person name="Wang C."/>
            <person name="Huo Q."/>
            <person name="Li W."/>
            <person name="Guo W."/>
            <person name="Chen H."/>
            <person name="Chen S."/>
            <person name="Zhou L."/>
            <person name="Zhou L."/>
            <person name="Ni X."/>
            <person name="Tian J."/>
            <person name="Zhou Y."/>
            <person name="Sheng Y."/>
            <person name="Liu T."/>
            <person name="Pan Y."/>
            <person name="Xia L."/>
            <person name="Li J."/>
            <person name="Zhao F."/>
            <person name="Cao W."/>
        </authorList>
    </citation>
    <scope>NUCLEOTIDE SEQUENCE</scope>
    <source>
        <strain evidence="3">Rsan-2018</strain>
        <tissue evidence="3">Larvae</tissue>
    </source>
</reference>
<keyword evidence="2" id="KW-1133">Transmembrane helix</keyword>
<feature type="compositionally biased region" description="Basic residues" evidence="1">
    <location>
        <begin position="43"/>
        <end position="52"/>
    </location>
</feature>
<keyword evidence="2" id="KW-0472">Membrane</keyword>
<evidence type="ECO:0000313" key="3">
    <source>
        <dbReference type="EMBL" id="KAH7975788.1"/>
    </source>
</evidence>
<sequence>MKKEHHNPRTVCERALRAHSRRRRVAAACIADGRCDPQSVMGKAKKKSHSASRKGSSSSHHSKSSEPTSTSKSAGGSTPSQTEASAAPSEGYFKPLHRQPLPQLVLPADLDLSLPRRPSTIYLWDWGNVWFFPIGVLALAIVVLGMTVMSLSIQYADFQAQNETAASGNDTNATLPESTTALSETTFERPRQWMNVTKSHLMEQTHLPTAPASSSSDDWARPRAFVKSTSPTEGAPLGTETPSATPSQAGDETENATASSGKATTTPTWLHAPVVYSLNASNLTFPLDESMAVDNEELILHNASSV</sequence>
<organism evidence="3 4">
    <name type="scientific">Rhipicephalus sanguineus</name>
    <name type="common">Brown dog tick</name>
    <name type="synonym">Ixodes sanguineus</name>
    <dbReference type="NCBI Taxonomy" id="34632"/>
    <lineage>
        <taxon>Eukaryota</taxon>
        <taxon>Metazoa</taxon>
        <taxon>Ecdysozoa</taxon>
        <taxon>Arthropoda</taxon>
        <taxon>Chelicerata</taxon>
        <taxon>Arachnida</taxon>
        <taxon>Acari</taxon>
        <taxon>Parasitiformes</taxon>
        <taxon>Ixodida</taxon>
        <taxon>Ixodoidea</taxon>
        <taxon>Ixodidae</taxon>
        <taxon>Rhipicephalinae</taxon>
        <taxon>Rhipicephalus</taxon>
        <taxon>Rhipicephalus</taxon>
    </lineage>
</organism>
<gene>
    <name evidence="3" type="ORF">HPB52_005291</name>
</gene>
<feature type="region of interest" description="Disordered" evidence="1">
    <location>
        <begin position="36"/>
        <end position="87"/>
    </location>
</feature>
<proteinExistence type="predicted"/>
<protein>
    <recommendedName>
        <fullName evidence="5">Transmembrane protein</fullName>
    </recommendedName>
</protein>
<evidence type="ECO:0008006" key="5">
    <source>
        <dbReference type="Google" id="ProtNLM"/>
    </source>
</evidence>
<feature type="region of interest" description="Disordered" evidence="1">
    <location>
        <begin position="227"/>
        <end position="264"/>
    </location>
</feature>
<evidence type="ECO:0000313" key="4">
    <source>
        <dbReference type="Proteomes" id="UP000821837"/>
    </source>
</evidence>
<evidence type="ECO:0000256" key="2">
    <source>
        <dbReference type="SAM" id="Phobius"/>
    </source>
</evidence>
<comment type="caution">
    <text evidence="3">The sequence shown here is derived from an EMBL/GenBank/DDBJ whole genome shotgun (WGS) entry which is preliminary data.</text>
</comment>